<organism evidence="2 3">
    <name type="scientific">Emergomyces pasteurianus Ep9510</name>
    <dbReference type="NCBI Taxonomy" id="1447872"/>
    <lineage>
        <taxon>Eukaryota</taxon>
        <taxon>Fungi</taxon>
        <taxon>Dikarya</taxon>
        <taxon>Ascomycota</taxon>
        <taxon>Pezizomycotina</taxon>
        <taxon>Eurotiomycetes</taxon>
        <taxon>Eurotiomycetidae</taxon>
        <taxon>Onygenales</taxon>
        <taxon>Ajellomycetaceae</taxon>
        <taxon>Emergomyces</taxon>
    </lineage>
</organism>
<evidence type="ECO:0000256" key="1">
    <source>
        <dbReference type="SAM" id="MobiDB-lite"/>
    </source>
</evidence>
<gene>
    <name evidence="2" type="ORF">AJ78_03254</name>
</gene>
<keyword evidence="3" id="KW-1185">Reference proteome</keyword>
<evidence type="ECO:0000313" key="3">
    <source>
        <dbReference type="Proteomes" id="UP000182235"/>
    </source>
</evidence>
<dbReference type="EMBL" id="LGRN01000100">
    <property type="protein sequence ID" value="OJD16614.1"/>
    <property type="molecule type" value="Genomic_DNA"/>
</dbReference>
<proteinExistence type="predicted"/>
<accession>A0A1J9PKL3</accession>
<comment type="caution">
    <text evidence="2">The sequence shown here is derived from an EMBL/GenBank/DDBJ whole genome shotgun (WGS) entry which is preliminary data.</text>
</comment>
<evidence type="ECO:0000313" key="2">
    <source>
        <dbReference type="EMBL" id="OJD16614.1"/>
    </source>
</evidence>
<sequence>MREGRGEALKGQGKMWPANRQRESPTPFHARYLLGSGHTRSSQEPVAGFCSGPSAQSCQSEENRSADLTAIELNHVRDASHKKASSVRASTGKFPWAELDDLDWIEDLMIRT</sequence>
<dbReference type="Proteomes" id="UP000182235">
    <property type="component" value="Unassembled WGS sequence"/>
</dbReference>
<dbReference type="AlphaFoldDB" id="A0A1J9PKL3"/>
<feature type="region of interest" description="Disordered" evidence="1">
    <location>
        <begin position="1"/>
        <end position="63"/>
    </location>
</feature>
<name>A0A1J9PKL3_9EURO</name>
<protein>
    <submittedName>
        <fullName evidence="2">Uncharacterized protein</fullName>
    </submittedName>
</protein>
<reference evidence="2 3" key="1">
    <citation type="submission" date="2015-07" db="EMBL/GenBank/DDBJ databases">
        <title>Emmonsia species relationships and genome sequence.</title>
        <authorList>
            <consortium name="The Broad Institute Genomics Platform"/>
            <person name="Cuomo C.A."/>
            <person name="Munoz J.F."/>
            <person name="Imamovic A."/>
            <person name="Priest M.E."/>
            <person name="Young S."/>
            <person name="Clay O.K."/>
            <person name="McEwen J.G."/>
        </authorList>
    </citation>
    <scope>NUCLEOTIDE SEQUENCE [LARGE SCALE GENOMIC DNA]</scope>
    <source>
        <strain evidence="2 3">UAMH 9510</strain>
    </source>
</reference>
<dbReference type="VEuPathDB" id="FungiDB:AJ78_03254"/>